<sequence>MGWASSVDSDASGPWPPSAASGLYLKEVAPSPSYGIKNGSYKTSNNEYGRFYDRHETPPTKKGSDNYWSRNCDLLHKCNMNCFQQLRKFHLGHWPGFTDDFPITSNRLSAKNRGWLEHKIPWRTNTESGQKSSSKRSRNRSPQDSWKPPEIQFVLKDAVKETSHSTCGIVNRPSDHNSVLSKGCQALKVSIQIDLKSILPFSRSTCIIHFLYSKMLSKRPLTSHGTCGIVNRPSDHNSVLSKGCQALKISIQIDLKSIQPFSRSTCIIHFSSCQQWYGTLKFERVHLSTGKFSVLRIVSQVAVTEELSILQLFLALLYLPSTSSIDLHGNFHWWGNDSSKEGSGRSLYYEADDLFSDLLKDENEGSALTRSDYITFKVTKVHLAGTSLVVSWNEGYVGSSNGVHALKFIPQLLQVYFDIVLQDMSDSLLCNLLPMVFFRINAMLPDEAFSIEVSLSYLFEVVIPKEVKTLQKVITSQPQTSDSKDGVRELFETLELVLYKNLFLWHKTSAIPAQSQLLFFVITIAKLATCHQELLPRARVLRWHNHINHSKRLSGEELKITIAAYD</sequence>
<name>D8TCX2_SELML</name>
<dbReference type="AlphaFoldDB" id="D8TCX2"/>
<proteinExistence type="predicted"/>
<evidence type="ECO:0000256" key="1">
    <source>
        <dbReference type="SAM" id="MobiDB-lite"/>
    </source>
</evidence>
<dbReference type="Gramene" id="EFJ05495">
    <property type="protein sequence ID" value="EFJ05495"/>
    <property type="gene ID" value="SELMODRAFT_431515"/>
</dbReference>
<dbReference type="EMBL" id="GL377721">
    <property type="protein sequence ID" value="EFJ05495.1"/>
    <property type="molecule type" value="Genomic_DNA"/>
</dbReference>
<evidence type="ECO:0000313" key="2">
    <source>
        <dbReference type="EMBL" id="EFJ05495.1"/>
    </source>
</evidence>
<dbReference type="PANTHER" id="PTHR47885">
    <property type="entry name" value="AP-5 COMPLEX SUBUNIT ZETA-1"/>
    <property type="match status" value="1"/>
</dbReference>
<feature type="region of interest" description="Disordered" evidence="1">
    <location>
        <begin position="120"/>
        <end position="147"/>
    </location>
</feature>
<keyword evidence="3" id="KW-1185">Reference proteome</keyword>
<dbReference type="STRING" id="88036.D8TCX2"/>
<dbReference type="InParanoid" id="D8TCX2"/>
<evidence type="ECO:0000313" key="3">
    <source>
        <dbReference type="Proteomes" id="UP000001514"/>
    </source>
</evidence>
<dbReference type="KEGG" id="smo:SELMODRAFT_431515"/>
<dbReference type="HOGENOM" id="CLU_481829_0_0_1"/>
<protein>
    <submittedName>
        <fullName evidence="2">Uncharacterized protein</fullName>
    </submittedName>
</protein>
<gene>
    <name evidence="2" type="ORF">SELMODRAFT_431515</name>
</gene>
<reference evidence="2 3" key="1">
    <citation type="journal article" date="2011" name="Science">
        <title>The Selaginella genome identifies genetic changes associated with the evolution of vascular plants.</title>
        <authorList>
            <person name="Banks J.A."/>
            <person name="Nishiyama T."/>
            <person name="Hasebe M."/>
            <person name="Bowman J.L."/>
            <person name="Gribskov M."/>
            <person name="dePamphilis C."/>
            <person name="Albert V.A."/>
            <person name="Aono N."/>
            <person name="Aoyama T."/>
            <person name="Ambrose B.A."/>
            <person name="Ashton N.W."/>
            <person name="Axtell M.J."/>
            <person name="Barker E."/>
            <person name="Barker M.S."/>
            <person name="Bennetzen J.L."/>
            <person name="Bonawitz N.D."/>
            <person name="Chapple C."/>
            <person name="Cheng C."/>
            <person name="Correa L.G."/>
            <person name="Dacre M."/>
            <person name="DeBarry J."/>
            <person name="Dreyer I."/>
            <person name="Elias M."/>
            <person name="Engstrom E.M."/>
            <person name="Estelle M."/>
            <person name="Feng L."/>
            <person name="Finet C."/>
            <person name="Floyd S.K."/>
            <person name="Frommer W.B."/>
            <person name="Fujita T."/>
            <person name="Gramzow L."/>
            <person name="Gutensohn M."/>
            <person name="Harholt J."/>
            <person name="Hattori M."/>
            <person name="Heyl A."/>
            <person name="Hirai T."/>
            <person name="Hiwatashi Y."/>
            <person name="Ishikawa M."/>
            <person name="Iwata M."/>
            <person name="Karol K.G."/>
            <person name="Koehler B."/>
            <person name="Kolukisaoglu U."/>
            <person name="Kubo M."/>
            <person name="Kurata T."/>
            <person name="Lalonde S."/>
            <person name="Li K."/>
            <person name="Li Y."/>
            <person name="Litt A."/>
            <person name="Lyons E."/>
            <person name="Manning G."/>
            <person name="Maruyama T."/>
            <person name="Michael T.P."/>
            <person name="Mikami K."/>
            <person name="Miyazaki S."/>
            <person name="Morinaga S."/>
            <person name="Murata T."/>
            <person name="Mueller-Roeber B."/>
            <person name="Nelson D.R."/>
            <person name="Obara M."/>
            <person name="Oguri Y."/>
            <person name="Olmstead R.G."/>
            <person name="Onodera N."/>
            <person name="Petersen B.L."/>
            <person name="Pils B."/>
            <person name="Prigge M."/>
            <person name="Rensing S.A."/>
            <person name="Riano-Pachon D.M."/>
            <person name="Roberts A.W."/>
            <person name="Sato Y."/>
            <person name="Scheller H.V."/>
            <person name="Schulz B."/>
            <person name="Schulz C."/>
            <person name="Shakirov E.V."/>
            <person name="Shibagaki N."/>
            <person name="Shinohara N."/>
            <person name="Shippen D.E."/>
            <person name="Soerensen I."/>
            <person name="Sotooka R."/>
            <person name="Sugimoto N."/>
            <person name="Sugita M."/>
            <person name="Sumikawa N."/>
            <person name="Tanurdzic M."/>
            <person name="Theissen G."/>
            <person name="Ulvskov P."/>
            <person name="Wakazuki S."/>
            <person name="Weng J.K."/>
            <person name="Willats W.W."/>
            <person name="Wipf D."/>
            <person name="Wolf P.G."/>
            <person name="Yang L."/>
            <person name="Zimmer A.D."/>
            <person name="Zhu Q."/>
            <person name="Mitros T."/>
            <person name="Hellsten U."/>
            <person name="Loque D."/>
            <person name="Otillar R."/>
            <person name="Salamov A."/>
            <person name="Schmutz J."/>
            <person name="Shapiro H."/>
            <person name="Lindquist E."/>
            <person name="Lucas S."/>
            <person name="Rokhsar D."/>
            <person name="Grigoriev I.V."/>
        </authorList>
    </citation>
    <scope>NUCLEOTIDE SEQUENCE [LARGE SCALE GENOMIC DNA]</scope>
</reference>
<organism evidence="3">
    <name type="scientific">Selaginella moellendorffii</name>
    <name type="common">Spikemoss</name>
    <dbReference type="NCBI Taxonomy" id="88036"/>
    <lineage>
        <taxon>Eukaryota</taxon>
        <taxon>Viridiplantae</taxon>
        <taxon>Streptophyta</taxon>
        <taxon>Embryophyta</taxon>
        <taxon>Tracheophyta</taxon>
        <taxon>Lycopodiopsida</taxon>
        <taxon>Selaginellales</taxon>
        <taxon>Selaginellaceae</taxon>
        <taxon>Selaginella</taxon>
    </lineage>
</organism>
<dbReference type="Proteomes" id="UP000001514">
    <property type="component" value="Unassembled WGS sequence"/>
</dbReference>
<accession>D8TCX2</accession>
<dbReference type="PANTHER" id="PTHR47885:SF1">
    <property type="entry name" value="AP-5 COMPLEX SUBUNIT ZETA-1"/>
    <property type="match status" value="1"/>
</dbReference>